<organism evidence="2 3">
    <name type="scientific">Amycolatopsis suaedae</name>
    <dbReference type="NCBI Taxonomy" id="2510978"/>
    <lineage>
        <taxon>Bacteria</taxon>
        <taxon>Bacillati</taxon>
        <taxon>Actinomycetota</taxon>
        <taxon>Actinomycetes</taxon>
        <taxon>Pseudonocardiales</taxon>
        <taxon>Pseudonocardiaceae</taxon>
        <taxon>Amycolatopsis</taxon>
    </lineage>
</organism>
<sequence length="195" mass="20566">MQVDLEDYVLGAAVATDLVNTAPEVMARHGEALAGPDELATFLANHGLRPDAVAGRRLPTRAQVAQVHDLRTAVRAVMATAADGDDAVATAAAVLAARGHGRLELARDDSGQLRWVVRSGPDVGLDGELALLIGIGLLAVVRALGHERFRDCASVTCAGTFVDSSRAGRRRYCMPELCGNRVNVAKHRARRSQGG</sequence>
<dbReference type="RefSeq" id="WP_130475408.1">
    <property type="nucleotide sequence ID" value="NZ_SFCC01000005.1"/>
</dbReference>
<evidence type="ECO:0000259" key="1">
    <source>
        <dbReference type="Pfam" id="PF11706"/>
    </source>
</evidence>
<dbReference type="EMBL" id="SFCC01000005">
    <property type="protein sequence ID" value="RZQ63883.1"/>
    <property type="molecule type" value="Genomic_DNA"/>
</dbReference>
<dbReference type="PANTHER" id="PTHR35525">
    <property type="entry name" value="BLL6575 PROTEIN"/>
    <property type="match status" value="1"/>
</dbReference>
<keyword evidence="3" id="KW-1185">Reference proteome</keyword>
<dbReference type="InterPro" id="IPR010852">
    <property type="entry name" value="ABATE"/>
</dbReference>
<dbReference type="InterPro" id="IPR023286">
    <property type="entry name" value="ABATE_dom_sf"/>
</dbReference>
<dbReference type="Gene3D" id="1.10.3300.10">
    <property type="entry name" value="Jann2411-like domain"/>
    <property type="match status" value="1"/>
</dbReference>
<feature type="domain" description="Zinc finger CGNR" evidence="1">
    <location>
        <begin position="148"/>
        <end position="191"/>
    </location>
</feature>
<dbReference type="Pfam" id="PF07336">
    <property type="entry name" value="ABATE"/>
    <property type="match status" value="1"/>
</dbReference>
<dbReference type="Proteomes" id="UP000292003">
    <property type="component" value="Unassembled WGS sequence"/>
</dbReference>
<evidence type="ECO:0000313" key="3">
    <source>
        <dbReference type="Proteomes" id="UP000292003"/>
    </source>
</evidence>
<gene>
    <name evidence="2" type="ORF">EWH70_12080</name>
</gene>
<proteinExistence type="predicted"/>
<evidence type="ECO:0000313" key="2">
    <source>
        <dbReference type="EMBL" id="RZQ63883.1"/>
    </source>
</evidence>
<dbReference type="PANTHER" id="PTHR35525:SF3">
    <property type="entry name" value="BLL6575 PROTEIN"/>
    <property type="match status" value="1"/>
</dbReference>
<name>A0A4Q7JBL4_9PSEU</name>
<dbReference type="InterPro" id="IPR021005">
    <property type="entry name" value="Znf_CGNR"/>
</dbReference>
<protein>
    <submittedName>
        <fullName evidence="2">Zf-CGNR multi-domain protein</fullName>
    </submittedName>
</protein>
<accession>A0A4Q7JBL4</accession>
<comment type="caution">
    <text evidence="2">The sequence shown here is derived from an EMBL/GenBank/DDBJ whole genome shotgun (WGS) entry which is preliminary data.</text>
</comment>
<dbReference type="SUPFAM" id="SSF160904">
    <property type="entry name" value="Jann2411-like"/>
    <property type="match status" value="1"/>
</dbReference>
<dbReference type="Pfam" id="PF11706">
    <property type="entry name" value="zf-CGNR"/>
    <property type="match status" value="1"/>
</dbReference>
<dbReference type="OrthoDB" id="3531194at2"/>
<dbReference type="AlphaFoldDB" id="A0A4Q7JBL4"/>
<reference evidence="2 3" key="1">
    <citation type="submission" date="2019-02" db="EMBL/GenBank/DDBJ databases">
        <title>Draft genome sequence of Amycolatopsis sp. 8-3EHSu isolated from roots of Suaeda maritima.</title>
        <authorList>
            <person name="Duangmal K."/>
            <person name="Chantavorakit T."/>
        </authorList>
    </citation>
    <scope>NUCLEOTIDE SEQUENCE [LARGE SCALE GENOMIC DNA]</scope>
    <source>
        <strain evidence="2 3">8-3EHSu</strain>
    </source>
</reference>